<feature type="region of interest" description="Disordered" evidence="1">
    <location>
        <begin position="107"/>
        <end position="126"/>
    </location>
</feature>
<dbReference type="EMBL" id="JH603170">
    <property type="protein sequence ID" value="EIC19674.1"/>
    <property type="molecule type" value="Genomic_DNA"/>
</dbReference>
<dbReference type="AlphaFoldDB" id="H8Z6H6"/>
<organism evidence="2 3">
    <name type="scientific">Thiorhodovibrio frisius</name>
    <dbReference type="NCBI Taxonomy" id="631362"/>
    <lineage>
        <taxon>Bacteria</taxon>
        <taxon>Pseudomonadati</taxon>
        <taxon>Pseudomonadota</taxon>
        <taxon>Gammaproteobacteria</taxon>
        <taxon>Chromatiales</taxon>
        <taxon>Chromatiaceae</taxon>
        <taxon>Thiorhodovibrio</taxon>
    </lineage>
</organism>
<feature type="compositionally biased region" description="Basic residues" evidence="1">
    <location>
        <begin position="107"/>
        <end position="116"/>
    </location>
</feature>
<dbReference type="HOGENOM" id="CLU_696260_0_0_6"/>
<feature type="region of interest" description="Disordered" evidence="1">
    <location>
        <begin position="149"/>
        <end position="344"/>
    </location>
</feature>
<accession>H8Z6H6</accession>
<reference evidence="3" key="1">
    <citation type="submission" date="2011-06" db="EMBL/GenBank/DDBJ databases">
        <authorList>
            <consortium name="US DOE Joint Genome Institute (JGI-PGF)"/>
            <person name="Lucas S."/>
            <person name="Han J."/>
            <person name="Lapidus A."/>
            <person name="Cheng J.-F."/>
            <person name="Goodwin L."/>
            <person name="Pitluck S."/>
            <person name="Peters L."/>
            <person name="Land M.L."/>
            <person name="Hauser L."/>
            <person name="Vogl K."/>
            <person name="Liu Z."/>
            <person name="Overmann J."/>
            <person name="Frigaard N.-U."/>
            <person name="Bryant D.A."/>
            <person name="Woyke T.J."/>
        </authorList>
    </citation>
    <scope>NUCLEOTIDE SEQUENCE [LARGE SCALE GENOMIC DNA]</scope>
    <source>
        <strain evidence="3">970</strain>
    </source>
</reference>
<evidence type="ECO:0000313" key="2">
    <source>
        <dbReference type="EMBL" id="EIC19674.1"/>
    </source>
</evidence>
<dbReference type="STRING" id="631362.Thi970DRAFT_03264"/>
<evidence type="ECO:0000313" key="3">
    <source>
        <dbReference type="Proteomes" id="UP000002964"/>
    </source>
</evidence>
<sequence length="396" mass="41797">MSRRTQYFADRVEQKQNSCAGSNPRTIEKVQLKIWKNNSIQAPFNYRPHLITAASSPPTPKHRPTFRVPPGTHPPGELANPGTESEPGRPRIAGRPDLLLIPHRTGRARIARRPRAPRGTGHPSPKTRAVLAHAAAANPTQTGKLITAARPQPRIPPPHSTPATPATPATALLPAPSPAAAPVVATKPNPQHASQVHEPPLNPSPQKKGRPVPRAQRAPRNPQAPRAQRERVPAASPCQSCKASGCETCPPAAASSARDPRHRAAHSRSLGAESPSSALVALPPRASLRGRAKPARSVRPALGGTPRAPGRSGTLGTRPSAPRGAMLPRAGTQTTRPRAPPPSTRAHWVLRVQNAAPRPPLRAAHAHLRPCRSRSTGSNAPAHALRVGLVAASVPA</sequence>
<feature type="region of interest" description="Disordered" evidence="1">
    <location>
        <begin position="53"/>
        <end position="95"/>
    </location>
</feature>
<proteinExistence type="predicted"/>
<feature type="compositionally biased region" description="Low complexity" evidence="1">
    <location>
        <begin position="328"/>
        <end position="337"/>
    </location>
</feature>
<feature type="compositionally biased region" description="Low complexity" evidence="1">
    <location>
        <begin position="161"/>
        <end position="186"/>
    </location>
</feature>
<name>H8Z6H6_9GAMM</name>
<gene>
    <name evidence="2" type="ORF">Thi970DRAFT_03264</name>
</gene>
<reference evidence="2 3" key="2">
    <citation type="submission" date="2011-11" db="EMBL/GenBank/DDBJ databases">
        <authorList>
            <consortium name="US DOE Joint Genome Institute"/>
            <person name="Lucas S."/>
            <person name="Han J."/>
            <person name="Lapidus A."/>
            <person name="Cheng J.-F."/>
            <person name="Goodwin L."/>
            <person name="Pitluck S."/>
            <person name="Peters L."/>
            <person name="Ovchinnikova G."/>
            <person name="Zhang X."/>
            <person name="Detter J.C."/>
            <person name="Han C."/>
            <person name="Tapia R."/>
            <person name="Land M."/>
            <person name="Hauser L."/>
            <person name="Kyrpides N."/>
            <person name="Ivanova N."/>
            <person name="Pagani I."/>
            <person name="Vogl K."/>
            <person name="Liu Z."/>
            <person name="Overmann J."/>
            <person name="Frigaard N.-U."/>
            <person name="Bryant D."/>
            <person name="Woyke T."/>
        </authorList>
    </citation>
    <scope>NUCLEOTIDE SEQUENCE [LARGE SCALE GENOMIC DNA]</scope>
    <source>
        <strain evidence="2 3">970</strain>
    </source>
</reference>
<protein>
    <submittedName>
        <fullName evidence="2">Uncharacterized protein</fullName>
    </submittedName>
</protein>
<keyword evidence="3" id="KW-1185">Reference proteome</keyword>
<evidence type="ECO:0000256" key="1">
    <source>
        <dbReference type="SAM" id="MobiDB-lite"/>
    </source>
</evidence>
<dbReference type="Proteomes" id="UP000002964">
    <property type="component" value="Unassembled WGS sequence"/>
</dbReference>